<dbReference type="AlphaFoldDB" id="A0A537JKN9"/>
<gene>
    <name evidence="2" type="ORF">E6H04_01825</name>
</gene>
<dbReference type="Proteomes" id="UP000320048">
    <property type="component" value="Unassembled WGS sequence"/>
</dbReference>
<feature type="transmembrane region" description="Helical" evidence="1">
    <location>
        <begin position="7"/>
        <end position="25"/>
    </location>
</feature>
<reference evidence="2 3" key="1">
    <citation type="journal article" date="2019" name="Nat. Microbiol.">
        <title>Mediterranean grassland soil C-N compound turnover is dependent on rainfall and depth, and is mediated by genomically divergent microorganisms.</title>
        <authorList>
            <person name="Diamond S."/>
            <person name="Andeer P.F."/>
            <person name="Li Z."/>
            <person name="Crits-Christoph A."/>
            <person name="Burstein D."/>
            <person name="Anantharaman K."/>
            <person name="Lane K.R."/>
            <person name="Thomas B.C."/>
            <person name="Pan C."/>
            <person name="Northen T.R."/>
            <person name="Banfield J.F."/>
        </authorList>
    </citation>
    <scope>NUCLEOTIDE SEQUENCE [LARGE SCALE GENOMIC DNA]</scope>
    <source>
        <strain evidence="2">NP_7</strain>
    </source>
</reference>
<feature type="transmembrane region" description="Helical" evidence="1">
    <location>
        <begin position="73"/>
        <end position="95"/>
    </location>
</feature>
<keyword evidence="1" id="KW-0812">Transmembrane</keyword>
<dbReference type="EMBL" id="VBAO01000046">
    <property type="protein sequence ID" value="TMI84107.1"/>
    <property type="molecule type" value="Genomic_DNA"/>
</dbReference>
<keyword evidence="1" id="KW-0472">Membrane</keyword>
<keyword evidence="1" id="KW-1133">Transmembrane helix</keyword>
<organism evidence="2 3">
    <name type="scientific">Candidatus Segetimicrobium genomatis</name>
    <dbReference type="NCBI Taxonomy" id="2569760"/>
    <lineage>
        <taxon>Bacteria</taxon>
        <taxon>Bacillati</taxon>
        <taxon>Candidatus Sysuimicrobiota</taxon>
        <taxon>Candidatus Sysuimicrobiia</taxon>
        <taxon>Candidatus Sysuimicrobiales</taxon>
        <taxon>Candidatus Segetimicrobiaceae</taxon>
        <taxon>Candidatus Segetimicrobium</taxon>
    </lineage>
</organism>
<evidence type="ECO:0000313" key="3">
    <source>
        <dbReference type="Proteomes" id="UP000320048"/>
    </source>
</evidence>
<proteinExistence type="predicted"/>
<sequence length="107" mass="12047">MKLFQRQLIDWVVVGLKVLAIVAILEPILSRHVFKVVTVYMQAGPSIMNRPNPQRSYAYFTGFHMLNFSDIKWSLIEGIALYAVALVIQAAAARLMHQRAATGRSAF</sequence>
<protein>
    <submittedName>
        <fullName evidence="2">Uncharacterized protein</fullName>
    </submittedName>
</protein>
<evidence type="ECO:0000313" key="2">
    <source>
        <dbReference type="EMBL" id="TMI84107.1"/>
    </source>
</evidence>
<comment type="caution">
    <text evidence="2">The sequence shown here is derived from an EMBL/GenBank/DDBJ whole genome shotgun (WGS) entry which is preliminary data.</text>
</comment>
<name>A0A537JKN9_9BACT</name>
<accession>A0A537JKN9</accession>
<evidence type="ECO:0000256" key="1">
    <source>
        <dbReference type="SAM" id="Phobius"/>
    </source>
</evidence>